<dbReference type="Pfam" id="PF13884">
    <property type="entry name" value="Peptidase_S74"/>
    <property type="match status" value="1"/>
</dbReference>
<dbReference type="AlphaFoldDB" id="A0A2J7ZM63"/>
<name>A0A2J7ZM63_9CHLO</name>
<evidence type="ECO:0000259" key="1">
    <source>
        <dbReference type="PROSITE" id="PS51688"/>
    </source>
</evidence>
<proteinExistence type="predicted"/>
<protein>
    <recommendedName>
        <fullName evidence="1">Peptidase S74 domain-containing protein</fullName>
    </recommendedName>
</protein>
<accession>A0A2J7ZM63</accession>
<dbReference type="EMBL" id="PGGS01000925">
    <property type="protein sequence ID" value="PNH01357.1"/>
    <property type="molecule type" value="Genomic_DNA"/>
</dbReference>
<dbReference type="PROSITE" id="PS51688">
    <property type="entry name" value="ICA"/>
    <property type="match status" value="1"/>
</dbReference>
<sequence>MAFNAATFMYLNPQLTYCNVQTTQQATNVYQTWGSLLPTELPPPPADFSADGYIILHRDRIDIAGINDAIKASLAADGVTNQRSGQYLPTILQPMTAIASNAFQTSCNVTLSQYIRTGDYVKLTSSNAQRASDVLLTRVTGLAGNVLTVSDAMRNSNVPYMLVGPELADPKRLAFVDVARVNLTSTSNSSTSNLYPPDNIRTFDSYLYKTLYYDAQALTSYEAYLDYVSRRTSGDYRVRTGDDVISALTFQTGLTSGLAVGARFELLPGTPFIMTGASISRISSDSGQLPTESNLPSQMACILTEAGMKKYMELRLLSTVENYKIVYTSNNDLSIQGVVAMASNLAVTGTVTIGAATLQSSSGTLRVTGVDDVQCAGSVTAKSFKALSDRRVKADIRKDTRRQQQEDLRKLMRVHVARYRFTDEKESKRKGVIAQELSKHFPDAVEDVLRPQHLEPQTVERQASTHELLIRPDERNGIVTRGSLIAINGGDFELVEQVTPTASGTLLRLGTPVLQDIEEIAVMQRVKVVDYEYLMMTMLNAIKVMRSNTKKIKQLQKSSR</sequence>
<keyword evidence="3" id="KW-1185">Reference proteome</keyword>
<comment type="caution">
    <text evidence="2">The sequence shown here is derived from an EMBL/GenBank/DDBJ whole genome shotgun (WGS) entry which is preliminary data.</text>
</comment>
<gene>
    <name evidence="2" type="ORF">TSOC_012765</name>
</gene>
<dbReference type="Proteomes" id="UP000236333">
    <property type="component" value="Unassembled WGS sequence"/>
</dbReference>
<evidence type="ECO:0000313" key="2">
    <source>
        <dbReference type="EMBL" id="PNH01357.1"/>
    </source>
</evidence>
<evidence type="ECO:0000313" key="3">
    <source>
        <dbReference type="Proteomes" id="UP000236333"/>
    </source>
</evidence>
<reference evidence="2 3" key="1">
    <citation type="journal article" date="2017" name="Mol. Biol. Evol.">
        <title>The 4-celled Tetrabaena socialis nuclear genome reveals the essential components for genetic control of cell number at the origin of multicellularity in the volvocine lineage.</title>
        <authorList>
            <person name="Featherston J."/>
            <person name="Arakaki Y."/>
            <person name="Hanschen E.R."/>
            <person name="Ferris P.J."/>
            <person name="Michod R.E."/>
            <person name="Olson B.J.S.C."/>
            <person name="Nozaki H."/>
            <person name="Durand P.M."/>
        </authorList>
    </citation>
    <scope>NUCLEOTIDE SEQUENCE [LARGE SCALE GENOMIC DNA]</scope>
    <source>
        <strain evidence="2 3">NIES-571</strain>
    </source>
</reference>
<feature type="domain" description="Peptidase S74" evidence="1">
    <location>
        <begin position="388"/>
        <end position="559"/>
    </location>
</feature>
<dbReference type="InterPro" id="IPR030392">
    <property type="entry name" value="S74_ICA"/>
</dbReference>
<organism evidence="2 3">
    <name type="scientific">Tetrabaena socialis</name>
    <dbReference type="NCBI Taxonomy" id="47790"/>
    <lineage>
        <taxon>Eukaryota</taxon>
        <taxon>Viridiplantae</taxon>
        <taxon>Chlorophyta</taxon>
        <taxon>core chlorophytes</taxon>
        <taxon>Chlorophyceae</taxon>
        <taxon>CS clade</taxon>
        <taxon>Chlamydomonadales</taxon>
        <taxon>Tetrabaenaceae</taxon>
        <taxon>Tetrabaena</taxon>
    </lineage>
</organism>